<keyword evidence="7" id="KW-0274">FAD</keyword>
<evidence type="ECO:0000256" key="3">
    <source>
        <dbReference type="ARBA" id="ARBA00013149"/>
    </source>
</evidence>
<reference evidence="15" key="1">
    <citation type="submission" date="2013-10" db="EMBL/GenBank/DDBJ databases">
        <title>Genomic analysis of the causative agents of coccidiosis in chickens.</title>
        <authorList>
            <person name="Reid A.J."/>
            <person name="Blake D."/>
            <person name="Billington K."/>
            <person name="Browne H."/>
            <person name="Dunn M."/>
            <person name="Hung S."/>
            <person name="Kawahara F."/>
            <person name="Miranda-Saavedra D."/>
            <person name="Mourier T."/>
            <person name="Nagra H."/>
            <person name="Otto T.D."/>
            <person name="Rawlings N."/>
            <person name="Sanchez A."/>
            <person name="Sanders M."/>
            <person name="Subramaniam C."/>
            <person name="Tay Y."/>
            <person name="Dear P."/>
            <person name="Doerig C."/>
            <person name="Gruber A."/>
            <person name="Parkinson J."/>
            <person name="Shirley M."/>
            <person name="Wan K.L."/>
            <person name="Berriman M."/>
            <person name="Tomley F."/>
            <person name="Pain A."/>
        </authorList>
    </citation>
    <scope>NUCLEOTIDE SEQUENCE [LARGE SCALE GENOMIC DNA]</scope>
    <source>
        <strain evidence="15">Weybridge</strain>
    </source>
</reference>
<evidence type="ECO:0000256" key="2">
    <source>
        <dbReference type="ARBA" id="ARBA00006409"/>
    </source>
</evidence>
<reference evidence="15" key="2">
    <citation type="submission" date="2013-10" db="EMBL/GenBank/DDBJ databases">
        <authorList>
            <person name="Aslett M."/>
        </authorList>
    </citation>
    <scope>NUCLEOTIDE SEQUENCE [LARGE SCALE GENOMIC DNA]</scope>
    <source>
        <strain evidence="15">Weybridge</strain>
    </source>
</reference>
<keyword evidence="8" id="KW-0238">DNA-binding</keyword>
<evidence type="ECO:0000256" key="9">
    <source>
        <dbReference type="ARBA" id="ARBA00023204"/>
    </source>
</evidence>
<dbReference type="PANTHER" id="PTHR10211:SF0">
    <property type="entry name" value="DEOXYRIBODIPYRIMIDINE PHOTO-LYASE"/>
    <property type="match status" value="1"/>
</dbReference>
<dbReference type="InterPro" id="IPR032673">
    <property type="entry name" value="DNA_photolyase_2_CS"/>
</dbReference>
<dbReference type="GeneID" id="25336003"/>
<dbReference type="Gene3D" id="1.10.579.10">
    <property type="entry name" value="DNA Cyclobutane Dipyrimidine Photolyase, subunit A, domain 3"/>
    <property type="match status" value="1"/>
</dbReference>
<dbReference type="InterPro" id="IPR006050">
    <property type="entry name" value="DNA_photolyase_N"/>
</dbReference>
<dbReference type="InterPro" id="IPR014729">
    <property type="entry name" value="Rossmann-like_a/b/a_fold"/>
</dbReference>
<evidence type="ECO:0000256" key="7">
    <source>
        <dbReference type="ARBA" id="ARBA00022827"/>
    </source>
</evidence>
<evidence type="ECO:0000256" key="13">
    <source>
        <dbReference type="SAM" id="MobiDB-lite"/>
    </source>
</evidence>
<dbReference type="VEuPathDB" id="ToxoDB:EMWEY_00020170"/>
<evidence type="ECO:0000256" key="6">
    <source>
        <dbReference type="ARBA" id="ARBA00022763"/>
    </source>
</evidence>
<evidence type="ECO:0000256" key="12">
    <source>
        <dbReference type="ARBA" id="ARBA00033999"/>
    </source>
</evidence>
<dbReference type="EC" id="4.1.99.3" evidence="3"/>
<evidence type="ECO:0000256" key="8">
    <source>
        <dbReference type="ARBA" id="ARBA00023125"/>
    </source>
</evidence>
<evidence type="ECO:0000256" key="11">
    <source>
        <dbReference type="ARBA" id="ARBA00031671"/>
    </source>
</evidence>
<dbReference type="Gene3D" id="3.40.50.620">
    <property type="entry name" value="HUPs"/>
    <property type="match status" value="1"/>
</dbReference>
<dbReference type="PANTHER" id="PTHR10211">
    <property type="entry name" value="DEOXYRIBODIPYRIMIDINE PHOTOLYASE"/>
    <property type="match status" value="1"/>
</dbReference>
<evidence type="ECO:0000313" key="15">
    <source>
        <dbReference type="EMBL" id="CDJ59149.1"/>
    </source>
</evidence>
<keyword evidence="6" id="KW-0227">DNA damage</keyword>
<protein>
    <recommendedName>
        <fullName evidence="4">Deoxyribodipyrimidine photo-lyase</fullName>
        <ecNumber evidence="3">4.1.99.3</ecNumber>
    </recommendedName>
    <alternativeName>
        <fullName evidence="11">DNA photolyase</fullName>
    </alternativeName>
</protein>
<dbReference type="FunFam" id="1.10.579.10:FF:000002">
    <property type="entry name" value="Deoxyribodipyrimidine photolyase"/>
    <property type="match status" value="1"/>
</dbReference>
<feature type="compositionally biased region" description="Basic and acidic residues" evidence="13">
    <location>
        <begin position="504"/>
        <end position="518"/>
    </location>
</feature>
<dbReference type="SUPFAM" id="SSF52425">
    <property type="entry name" value="Cryptochrome/photolyase, N-terminal domain"/>
    <property type="match status" value="1"/>
</dbReference>
<dbReference type="PROSITE" id="PS01084">
    <property type="entry name" value="DNA_PHOTOLYASES_2_2"/>
    <property type="match status" value="1"/>
</dbReference>
<dbReference type="Pfam" id="PF00875">
    <property type="entry name" value="DNA_photolyase"/>
    <property type="match status" value="1"/>
</dbReference>
<comment type="cofactor">
    <cofactor evidence="1">
        <name>FAD</name>
        <dbReference type="ChEBI" id="CHEBI:57692"/>
    </cofactor>
</comment>
<proteinExistence type="inferred from homology"/>
<accession>U6M9J8</accession>
<keyword evidence="10 15" id="KW-0456">Lyase</keyword>
<dbReference type="PROSITE" id="PS01083">
    <property type="entry name" value="DNA_PHOTOLYASES_2_1"/>
    <property type="match status" value="1"/>
</dbReference>
<feature type="region of interest" description="Disordered" evidence="13">
    <location>
        <begin position="504"/>
        <end position="541"/>
    </location>
</feature>
<dbReference type="Proteomes" id="UP000030763">
    <property type="component" value="Unassembled WGS sequence"/>
</dbReference>
<evidence type="ECO:0000313" key="16">
    <source>
        <dbReference type="Proteomes" id="UP000030763"/>
    </source>
</evidence>
<keyword evidence="16" id="KW-1185">Reference proteome</keyword>
<dbReference type="AlphaFoldDB" id="U6M9J8"/>
<dbReference type="RefSeq" id="XP_013335797.1">
    <property type="nucleotide sequence ID" value="XM_013480343.1"/>
</dbReference>
<dbReference type="InterPro" id="IPR052219">
    <property type="entry name" value="Photolyase_Class-2"/>
</dbReference>
<name>U6M9J8_EIMMA</name>
<dbReference type="OrthoDB" id="496749at2759"/>
<dbReference type="PROSITE" id="PS51645">
    <property type="entry name" value="PHR_CRY_ALPHA_BETA"/>
    <property type="match status" value="1"/>
</dbReference>
<sequence length="541" mass="60146">MSNLHWCLPDSGLPRGDGVLLTAGRLRASGTWLRGTVDSRRVRCVTTPLTEPKSSGESVVCVLQRDLRLQDNWALLFAQDAALSLEKPLHVLHLVAPGCSFQRTTRHLQFHLQGVQELAVGLTSHNIPFHCFPLLSAEASAAAAEATDRLKRALQQLNPRLVVCDLMPLRLPAAFVKELGFVCKEVMRCPLYQTDAHNVYAARTFRPRVMSLLEEFGCDFPELQRHPHTSSALQGGIANILQQQPQVDEAVQLPPQWVPGAAGGFAALKAFCSQQRLAAYPSRNNPLLNTQSGLSPWLHFGQIAAQRCLLAVRALGPATKIGAAAAAGRESFIEELVVRRELAENFTFYNGAYDKIEGAPRWAQETLEAHRGDKREYVYSLAQFEAAKTHDVLWNAAQLQLVHVGKMHGFLRMYWAKKILEWSPSAQEALSAALHLNDKFSLDGTDPNGIVGCMWSVAGVHDQGWAERPVFGKIRYMNLSGCRRKFPVDEFVQKVQASTRKLVKETHPKTRNKQKEPTARVNATLALQPSPNKSTKKEKRQ</sequence>
<dbReference type="InterPro" id="IPR036155">
    <property type="entry name" value="Crypto/Photolyase_N_sf"/>
</dbReference>
<feature type="domain" description="Photolyase/cryptochrome alpha/beta" evidence="14">
    <location>
        <begin position="57"/>
        <end position="202"/>
    </location>
</feature>
<dbReference type="GO" id="GO:0000719">
    <property type="term" value="P:photoreactive repair"/>
    <property type="evidence" value="ECO:0007669"/>
    <property type="project" value="TreeGrafter"/>
</dbReference>
<organism evidence="15 16">
    <name type="scientific">Eimeria maxima</name>
    <name type="common">Coccidian parasite</name>
    <dbReference type="NCBI Taxonomy" id="5804"/>
    <lineage>
        <taxon>Eukaryota</taxon>
        <taxon>Sar</taxon>
        <taxon>Alveolata</taxon>
        <taxon>Apicomplexa</taxon>
        <taxon>Conoidasida</taxon>
        <taxon>Coccidia</taxon>
        <taxon>Eucoccidiorida</taxon>
        <taxon>Eimeriorina</taxon>
        <taxon>Eimeriidae</taxon>
        <taxon>Eimeria</taxon>
    </lineage>
</organism>
<dbReference type="GO" id="GO:0003677">
    <property type="term" value="F:DNA binding"/>
    <property type="evidence" value="ECO:0007669"/>
    <property type="project" value="UniProtKB-KW"/>
</dbReference>
<comment type="catalytic activity">
    <reaction evidence="12">
        <text>cyclobutadipyrimidine (in DNA) = 2 pyrimidine residues (in DNA).</text>
        <dbReference type="EC" id="4.1.99.3"/>
    </reaction>
</comment>
<dbReference type="Gene3D" id="1.25.40.80">
    <property type="match status" value="1"/>
</dbReference>
<comment type="similarity">
    <text evidence="2">Belongs to the DNA photolyase class-2 family.</text>
</comment>
<dbReference type="SUPFAM" id="SSF48173">
    <property type="entry name" value="Cryptochrome/photolyase FAD-binding domain"/>
    <property type="match status" value="1"/>
</dbReference>
<dbReference type="OMA" id="IHNYLRM"/>
<evidence type="ECO:0000256" key="5">
    <source>
        <dbReference type="ARBA" id="ARBA00022630"/>
    </source>
</evidence>
<evidence type="ECO:0000259" key="14">
    <source>
        <dbReference type="PROSITE" id="PS51645"/>
    </source>
</evidence>
<evidence type="ECO:0000256" key="1">
    <source>
        <dbReference type="ARBA" id="ARBA00001974"/>
    </source>
</evidence>
<gene>
    <name evidence="15" type="ORF">EMWEY_00020170</name>
</gene>
<dbReference type="EMBL" id="HG720131">
    <property type="protein sequence ID" value="CDJ59149.1"/>
    <property type="molecule type" value="Genomic_DNA"/>
</dbReference>
<dbReference type="InterPro" id="IPR036134">
    <property type="entry name" value="Crypto/Photolyase_FAD-like_sf"/>
</dbReference>
<evidence type="ECO:0000256" key="10">
    <source>
        <dbReference type="ARBA" id="ARBA00023239"/>
    </source>
</evidence>
<keyword evidence="5" id="KW-0285">Flavoprotein</keyword>
<evidence type="ECO:0000256" key="4">
    <source>
        <dbReference type="ARBA" id="ARBA00014046"/>
    </source>
</evidence>
<dbReference type="GO" id="GO:0003904">
    <property type="term" value="F:deoxyribodipyrimidine photo-lyase activity"/>
    <property type="evidence" value="ECO:0007669"/>
    <property type="project" value="UniProtKB-EC"/>
</dbReference>
<keyword evidence="9" id="KW-0234">DNA repair</keyword>